<evidence type="ECO:0000313" key="2">
    <source>
        <dbReference type="Proteomes" id="UP001157114"/>
    </source>
</evidence>
<proteinExistence type="predicted"/>
<name>A0ABQ6GAL8_9BACL</name>
<organism evidence="1 2">
    <name type="scientific">Paenibacillus glycanilyticus</name>
    <dbReference type="NCBI Taxonomy" id="126569"/>
    <lineage>
        <taxon>Bacteria</taxon>
        <taxon>Bacillati</taxon>
        <taxon>Bacillota</taxon>
        <taxon>Bacilli</taxon>
        <taxon>Bacillales</taxon>
        <taxon>Paenibacillaceae</taxon>
        <taxon>Paenibacillus</taxon>
    </lineage>
</organism>
<accession>A0ABQ6GAL8</accession>
<dbReference type="SUPFAM" id="SSF52540">
    <property type="entry name" value="P-loop containing nucleoside triphosphate hydrolases"/>
    <property type="match status" value="1"/>
</dbReference>
<reference evidence="1 2" key="1">
    <citation type="submission" date="2023-03" db="EMBL/GenBank/DDBJ databases">
        <title>Draft genome sequence of the bacteria which degrade cell wall of Tricholomamatutake.</title>
        <authorList>
            <person name="Konishi Y."/>
            <person name="Fukuta Y."/>
            <person name="Shirasaka N."/>
        </authorList>
    </citation>
    <scope>NUCLEOTIDE SEQUENCE [LARGE SCALE GENOMIC DNA]</scope>
    <source>
        <strain evidence="2">mu1</strain>
    </source>
</reference>
<protein>
    <recommendedName>
        <fullName evidence="3">ABC transporter domain-containing protein</fullName>
    </recommendedName>
</protein>
<gene>
    <name evidence="1" type="ORF">MU1_23590</name>
</gene>
<sequence length="210" mass="23832">MIRELSVQNISARCTPSSFNIGSFRDEIKDFSYTFKSGCVYGIIGQPGQGAWALSYLLTGQIKRYSGKILADETIVNPQWLESNSMYIGEELPRNRWLRGSNRTIRQQLMDGSSSYTVGEIVELLELSPSRLDRTIKQISNERWNASVGIGLAHQKVAYCFPWFNADFKEINRARLSLCSNVLKTQKTITIIPSDETSNLENIADEFIYI</sequence>
<comment type="caution">
    <text evidence="1">The sequence shown here is derived from an EMBL/GenBank/DDBJ whole genome shotgun (WGS) entry which is preliminary data.</text>
</comment>
<dbReference type="EMBL" id="BSSQ01000010">
    <property type="protein sequence ID" value="GLX68014.1"/>
    <property type="molecule type" value="Genomic_DNA"/>
</dbReference>
<evidence type="ECO:0008006" key="3">
    <source>
        <dbReference type="Google" id="ProtNLM"/>
    </source>
</evidence>
<dbReference type="InterPro" id="IPR027417">
    <property type="entry name" value="P-loop_NTPase"/>
</dbReference>
<dbReference type="Proteomes" id="UP001157114">
    <property type="component" value="Unassembled WGS sequence"/>
</dbReference>
<dbReference type="Gene3D" id="3.40.50.300">
    <property type="entry name" value="P-loop containing nucleotide triphosphate hydrolases"/>
    <property type="match status" value="1"/>
</dbReference>
<evidence type="ECO:0000313" key="1">
    <source>
        <dbReference type="EMBL" id="GLX68014.1"/>
    </source>
</evidence>
<dbReference type="RefSeq" id="WP_284238767.1">
    <property type="nucleotide sequence ID" value="NZ_BSSQ01000010.1"/>
</dbReference>
<keyword evidence="2" id="KW-1185">Reference proteome</keyword>